<keyword evidence="3 8" id="KW-0540">Nuclease</keyword>
<evidence type="ECO:0000256" key="4">
    <source>
        <dbReference type="ARBA" id="ARBA00022723"/>
    </source>
</evidence>
<dbReference type="InterPro" id="IPR029060">
    <property type="entry name" value="PIN-like_dom_sf"/>
</dbReference>
<keyword evidence="8" id="KW-0800">Toxin</keyword>
<dbReference type="CDD" id="cd18746">
    <property type="entry name" value="PIN_VapC4-5_FitB-like"/>
    <property type="match status" value="1"/>
</dbReference>
<dbReference type="Gene3D" id="3.40.50.1010">
    <property type="entry name" value="5'-nuclease"/>
    <property type="match status" value="1"/>
</dbReference>
<comment type="caution">
    <text evidence="10">The sequence shown here is derived from an EMBL/GenBank/DDBJ whole genome shotgun (WGS) entry which is preliminary data.</text>
</comment>
<dbReference type="InterPro" id="IPR002716">
    <property type="entry name" value="PIN_dom"/>
</dbReference>
<feature type="binding site" evidence="8">
    <location>
        <position position="6"/>
    </location>
    <ligand>
        <name>Mg(2+)</name>
        <dbReference type="ChEBI" id="CHEBI:18420"/>
    </ligand>
</feature>
<keyword evidence="6 8" id="KW-0460">Magnesium</keyword>
<dbReference type="SUPFAM" id="SSF88723">
    <property type="entry name" value="PIN domain-like"/>
    <property type="match status" value="1"/>
</dbReference>
<feature type="domain" description="PIN" evidence="9">
    <location>
        <begin position="4"/>
        <end position="123"/>
    </location>
</feature>
<gene>
    <name evidence="8" type="primary">vapC</name>
    <name evidence="10" type="ORF">K2U94_19645</name>
</gene>
<dbReference type="InterPro" id="IPR050556">
    <property type="entry name" value="Type_II_TA_system_RNase"/>
</dbReference>
<keyword evidence="11" id="KW-1185">Reference proteome</keyword>
<evidence type="ECO:0000256" key="6">
    <source>
        <dbReference type="ARBA" id="ARBA00022842"/>
    </source>
</evidence>
<evidence type="ECO:0000256" key="7">
    <source>
        <dbReference type="ARBA" id="ARBA00038093"/>
    </source>
</evidence>
<dbReference type="EC" id="3.1.-.-" evidence="8"/>
<name>A0ABS9ZB65_9HYPH</name>
<evidence type="ECO:0000256" key="3">
    <source>
        <dbReference type="ARBA" id="ARBA00022722"/>
    </source>
</evidence>
<evidence type="ECO:0000313" key="10">
    <source>
        <dbReference type="EMBL" id="MCI4684955.1"/>
    </source>
</evidence>
<dbReference type="Proteomes" id="UP001139104">
    <property type="component" value="Unassembled WGS sequence"/>
</dbReference>
<dbReference type="PANTHER" id="PTHR33653">
    <property type="entry name" value="RIBONUCLEASE VAPC2"/>
    <property type="match status" value="1"/>
</dbReference>
<evidence type="ECO:0000256" key="1">
    <source>
        <dbReference type="ARBA" id="ARBA00001946"/>
    </source>
</evidence>
<feature type="binding site" evidence="8">
    <location>
        <position position="105"/>
    </location>
    <ligand>
        <name>Mg(2+)</name>
        <dbReference type="ChEBI" id="CHEBI:18420"/>
    </ligand>
</feature>
<evidence type="ECO:0000256" key="2">
    <source>
        <dbReference type="ARBA" id="ARBA00022649"/>
    </source>
</evidence>
<keyword evidence="2 8" id="KW-1277">Toxin-antitoxin system</keyword>
<evidence type="ECO:0000256" key="8">
    <source>
        <dbReference type="HAMAP-Rule" id="MF_00265"/>
    </source>
</evidence>
<dbReference type="Pfam" id="PF01850">
    <property type="entry name" value="PIN"/>
    <property type="match status" value="1"/>
</dbReference>
<dbReference type="RefSeq" id="WP_243068986.1">
    <property type="nucleotide sequence ID" value="NZ_JAIVFK010000067.1"/>
</dbReference>
<sequence length="145" mass="16128">MSFLIDTNVISELTRPNPDPRVVSFLHETDEDRLFVSVITLGELRRGVALKADGRAKSALDAWLRLDLRERFAGRIVDVTAPVADMWGELMATAKRQGTVLHAMDGFLAATALVHDKTLVTRNIKDFAPFEVSLLNPWTPIAKTD</sequence>
<reference evidence="10" key="1">
    <citation type="journal article" date="2022" name="ISME J.">
        <title>Identification of active gaseous-alkane degraders at natural gas seeps.</title>
        <authorList>
            <person name="Farhan Ul Haque M."/>
            <person name="Hernandez M."/>
            <person name="Crombie A.T."/>
            <person name="Murrell J.C."/>
        </authorList>
    </citation>
    <scope>NUCLEOTIDE SEQUENCE</scope>
    <source>
        <strain evidence="10">PC2</strain>
    </source>
</reference>
<dbReference type="InterPro" id="IPR022907">
    <property type="entry name" value="VapC_family"/>
</dbReference>
<protein>
    <recommendedName>
        <fullName evidence="8">Ribonuclease VapC</fullName>
        <shortName evidence="8">RNase VapC</shortName>
        <ecNumber evidence="8">3.1.-.-</ecNumber>
    </recommendedName>
    <alternativeName>
        <fullName evidence="8">Toxin VapC</fullName>
    </alternativeName>
</protein>
<comment type="similarity">
    <text evidence="7 8">Belongs to the PINc/VapC protein family.</text>
</comment>
<dbReference type="PANTHER" id="PTHR33653:SF1">
    <property type="entry name" value="RIBONUCLEASE VAPC2"/>
    <property type="match status" value="1"/>
</dbReference>
<evidence type="ECO:0000313" key="11">
    <source>
        <dbReference type="Proteomes" id="UP001139104"/>
    </source>
</evidence>
<accession>A0ABS9ZB65</accession>
<proteinExistence type="inferred from homology"/>
<comment type="cofactor">
    <cofactor evidence="1 8">
        <name>Mg(2+)</name>
        <dbReference type="ChEBI" id="CHEBI:18420"/>
    </cofactor>
</comment>
<dbReference type="EMBL" id="JAIVFP010000002">
    <property type="protein sequence ID" value="MCI4684955.1"/>
    <property type="molecule type" value="Genomic_DNA"/>
</dbReference>
<keyword evidence="4 8" id="KW-0479">Metal-binding</keyword>
<evidence type="ECO:0000259" key="9">
    <source>
        <dbReference type="Pfam" id="PF01850"/>
    </source>
</evidence>
<organism evidence="10 11">
    <name type="scientific">Candidatus Rhodoblastus alkanivorans</name>
    <dbReference type="NCBI Taxonomy" id="2954117"/>
    <lineage>
        <taxon>Bacteria</taxon>
        <taxon>Pseudomonadati</taxon>
        <taxon>Pseudomonadota</taxon>
        <taxon>Alphaproteobacteria</taxon>
        <taxon>Hyphomicrobiales</taxon>
        <taxon>Rhodoblastaceae</taxon>
        <taxon>Rhodoblastus</taxon>
    </lineage>
</organism>
<dbReference type="HAMAP" id="MF_00265">
    <property type="entry name" value="VapC_Nob1"/>
    <property type="match status" value="1"/>
</dbReference>
<evidence type="ECO:0000256" key="5">
    <source>
        <dbReference type="ARBA" id="ARBA00022801"/>
    </source>
</evidence>
<keyword evidence="5 8" id="KW-0378">Hydrolase</keyword>
<comment type="function">
    <text evidence="8">Toxic component of a toxin-antitoxin (TA) system. An RNase.</text>
</comment>